<dbReference type="PANTHER" id="PTHR30328">
    <property type="entry name" value="TRANSCRIPTIONAL REPRESSOR"/>
    <property type="match status" value="1"/>
</dbReference>
<accession>A0A2W5SRX9</accession>
<feature type="domain" description="HTH tetR-type" evidence="4">
    <location>
        <begin position="41"/>
        <end position="101"/>
    </location>
</feature>
<comment type="caution">
    <text evidence="5">The sequence shown here is derived from an EMBL/GenBank/DDBJ whole genome shotgun (WGS) entry which is preliminary data.</text>
</comment>
<dbReference type="PROSITE" id="PS50977">
    <property type="entry name" value="HTH_TETR_2"/>
    <property type="match status" value="1"/>
</dbReference>
<protein>
    <submittedName>
        <fullName evidence="5">TetR/AcrR family transcriptional regulator</fullName>
    </submittedName>
</protein>
<dbReference type="Proteomes" id="UP000249432">
    <property type="component" value="Unassembled WGS sequence"/>
</dbReference>
<feature type="region of interest" description="Disordered" evidence="3">
    <location>
        <begin position="1"/>
        <end position="21"/>
    </location>
</feature>
<evidence type="ECO:0000256" key="2">
    <source>
        <dbReference type="PROSITE-ProRule" id="PRU00335"/>
    </source>
</evidence>
<dbReference type="SUPFAM" id="SSF46689">
    <property type="entry name" value="Homeodomain-like"/>
    <property type="match status" value="1"/>
</dbReference>
<dbReference type="Pfam" id="PF00440">
    <property type="entry name" value="TetR_N"/>
    <property type="match status" value="1"/>
</dbReference>
<reference evidence="5 6" key="1">
    <citation type="submission" date="2017-08" db="EMBL/GenBank/DDBJ databases">
        <title>Infants hospitalized years apart are colonized by the same room-sourced microbial strains.</title>
        <authorList>
            <person name="Brooks B."/>
            <person name="Olm M.R."/>
            <person name="Firek B.A."/>
            <person name="Baker R."/>
            <person name="Thomas B.C."/>
            <person name="Morowitz M.J."/>
            <person name="Banfield J.F."/>
        </authorList>
    </citation>
    <scope>NUCLEOTIDE SEQUENCE [LARGE SCALE GENOMIC DNA]</scope>
    <source>
        <strain evidence="5">S2_003_000_R1_3</strain>
    </source>
</reference>
<dbReference type="PANTHER" id="PTHR30328:SF54">
    <property type="entry name" value="HTH-TYPE TRANSCRIPTIONAL REPRESSOR SCO4008"/>
    <property type="match status" value="1"/>
</dbReference>
<name>A0A2W5SRX9_9CORY</name>
<dbReference type="InterPro" id="IPR041474">
    <property type="entry name" value="NicS_C"/>
</dbReference>
<feature type="compositionally biased region" description="Polar residues" evidence="3">
    <location>
        <begin position="1"/>
        <end position="20"/>
    </location>
</feature>
<proteinExistence type="predicted"/>
<evidence type="ECO:0000259" key="4">
    <source>
        <dbReference type="PROSITE" id="PS50977"/>
    </source>
</evidence>
<dbReference type="GO" id="GO:0003677">
    <property type="term" value="F:DNA binding"/>
    <property type="evidence" value="ECO:0007669"/>
    <property type="project" value="UniProtKB-UniRule"/>
</dbReference>
<sequence length="299" mass="32967">MSTPFEVMSMSTSPLHNDSPSAPDLISIDTGPISKDAETSAPEHEEILDAALTVFSNVGYNEARLENIASASGVSKRMIHYYYGDKKGLYMECLRYAETLLHPKAEDLIPDSDVPVEAIRQLIDILVKKFFAEPRSARMLAMENLLGILPQDADVHIFSGSPAVLQIGRLLMNGQDHGAFRPGVSAIDIYFIICALATFPAYNQSTFRSMYDVATGDETNRDGINALIQDTVISLLTTTMATREGDSYTVTTEQLRASERENTPLYGDGDLLDGSKAPAPNETNRFDEQFGPFSEFYRD</sequence>
<evidence type="ECO:0000256" key="1">
    <source>
        <dbReference type="ARBA" id="ARBA00023125"/>
    </source>
</evidence>
<gene>
    <name evidence="5" type="ORF">DI525_09600</name>
</gene>
<dbReference type="InterPro" id="IPR036271">
    <property type="entry name" value="Tet_transcr_reg_TetR-rel_C_sf"/>
</dbReference>
<dbReference type="PRINTS" id="PR00455">
    <property type="entry name" value="HTHTETR"/>
</dbReference>
<evidence type="ECO:0000313" key="6">
    <source>
        <dbReference type="Proteomes" id="UP000249432"/>
    </source>
</evidence>
<dbReference type="GO" id="GO:0006355">
    <property type="term" value="P:regulation of DNA-templated transcription"/>
    <property type="evidence" value="ECO:0007669"/>
    <property type="project" value="UniProtKB-ARBA"/>
</dbReference>
<feature type="region of interest" description="Disordered" evidence="3">
    <location>
        <begin position="254"/>
        <end position="299"/>
    </location>
</feature>
<dbReference type="SUPFAM" id="SSF48498">
    <property type="entry name" value="Tetracyclin repressor-like, C-terminal domain"/>
    <property type="match status" value="1"/>
</dbReference>
<feature type="DNA-binding region" description="H-T-H motif" evidence="2">
    <location>
        <begin position="64"/>
        <end position="83"/>
    </location>
</feature>
<dbReference type="EMBL" id="QFRA01000034">
    <property type="protein sequence ID" value="PZR03583.1"/>
    <property type="molecule type" value="Genomic_DNA"/>
</dbReference>
<evidence type="ECO:0000256" key="3">
    <source>
        <dbReference type="SAM" id="MobiDB-lite"/>
    </source>
</evidence>
<keyword evidence="1 2" id="KW-0238">DNA-binding</keyword>
<dbReference type="InterPro" id="IPR050109">
    <property type="entry name" value="HTH-type_TetR-like_transc_reg"/>
</dbReference>
<organism evidence="5 6">
    <name type="scientific">Corynebacterium kroppenstedtii</name>
    <dbReference type="NCBI Taxonomy" id="161879"/>
    <lineage>
        <taxon>Bacteria</taxon>
        <taxon>Bacillati</taxon>
        <taxon>Actinomycetota</taxon>
        <taxon>Actinomycetes</taxon>
        <taxon>Mycobacteriales</taxon>
        <taxon>Corynebacteriaceae</taxon>
        <taxon>Corynebacterium</taxon>
    </lineage>
</organism>
<dbReference type="InterPro" id="IPR001647">
    <property type="entry name" value="HTH_TetR"/>
</dbReference>
<dbReference type="Pfam" id="PF17938">
    <property type="entry name" value="TetR_C_29"/>
    <property type="match status" value="1"/>
</dbReference>
<evidence type="ECO:0000313" key="5">
    <source>
        <dbReference type="EMBL" id="PZR03583.1"/>
    </source>
</evidence>
<dbReference type="InterPro" id="IPR009057">
    <property type="entry name" value="Homeodomain-like_sf"/>
</dbReference>
<dbReference type="AlphaFoldDB" id="A0A2W5SRX9"/>
<dbReference type="Gene3D" id="1.10.357.10">
    <property type="entry name" value="Tetracycline Repressor, domain 2"/>
    <property type="match status" value="1"/>
</dbReference>